<comment type="subcellular location">
    <subcellularLocation>
        <location evidence="1 9">Endoplasmic reticulum membrane</location>
        <topology evidence="1 9">Multi-pass membrane protein</topology>
    </subcellularLocation>
</comment>
<feature type="domain" description="GB1/RHD3-type G" evidence="12">
    <location>
        <begin position="41"/>
        <end position="275"/>
    </location>
</feature>
<evidence type="ECO:0000256" key="5">
    <source>
        <dbReference type="ARBA" id="ARBA00022824"/>
    </source>
</evidence>
<organism evidence="13 14">
    <name type="scientific">Porphyra umbilicalis</name>
    <name type="common">Purple laver</name>
    <name type="synonym">Red alga</name>
    <dbReference type="NCBI Taxonomy" id="2786"/>
    <lineage>
        <taxon>Eukaryota</taxon>
        <taxon>Rhodophyta</taxon>
        <taxon>Bangiophyceae</taxon>
        <taxon>Bangiales</taxon>
        <taxon>Bangiaceae</taxon>
        <taxon>Porphyra</taxon>
    </lineage>
</organism>
<proteinExistence type="inferred from homology"/>
<keyword evidence="6 9" id="KW-1133">Transmembrane helix</keyword>
<dbReference type="EC" id="3.6.5.-" evidence="9"/>
<dbReference type="Gene3D" id="3.40.50.300">
    <property type="entry name" value="P-loop containing nucleotide triphosphate hydrolases"/>
    <property type="match status" value="1"/>
</dbReference>
<sequence length="863" mass="88367">MATPSAAPAAVEDMMQLVTYDEQFASQFEPYLERVGLASLGFDYHTVSVMGAQSSGKSTLLNLLFHTGFREMDATAGRSQTTQGVWAGRDPQAPILLLDLEGTDSRERGEEAATFERKSSLFALALSEVLVINLWAQDVGRFNAANLALLRTVLELDLQLFSAGAASTANATAGSAPPATRNHKTRLLFVLRDHAMTPLELLASTLRDDVANIWATIAKPAAAANLSLDTFFDLDFVALPHKVFCETDFLAAVANLRSRFHDGSLFLPAYRRGVAADGLAPYAGSVWETIRANKELDIPSQQHMLAHVRCESIAADAYAEYETATADVRAKLAPSPASGGGGGGGGKGPAGRRAVVTPVPRLLPVLGDASDASLVTYDGQACRYASDVAASRRDELVAKLVSATKPLVAAQAAGAAAAAKADLEAATRRTKDDPAPWAKYAADAAAAREAALAAFDAALGAEAAASAGPVLAFVPSAVAEAREAIIADLDGALEAGTADVRGRLSKSLVDAFGERVKAPLTAVLDAASTASSGASVSVSSTNSSSASVPGGGDGGVAPAVDATGLWTRVSDVAAAAWTATAADAGPALGADGLGLSPAEADEAVATTLRPDCVKRLLADVRDAVGSVSTLELRVTKRFDDGFRFDARGVPRTFAPGEDIEAAYLAALTAAEALLTTLSVTHLTGAATDGTPLVEPLVAPAERAAVSERLRRAASAVYVEARRSQEAARVRTSIPWWVFLSFAILGSNEAMWVLRNPVLLLLAVIAAPIAYVMYVGGGVAPLLALLPATVAPAVRAAVAPLVVHLRAALDNVAPPAPAAGGAAADPLAPPSPPRPAGYGAVGGAPSEVTAASGSSTNGVAAAAM</sequence>
<dbReference type="InterPro" id="IPR030386">
    <property type="entry name" value="G_GB1_RHD3_dom"/>
</dbReference>
<evidence type="ECO:0000256" key="9">
    <source>
        <dbReference type="HAMAP-Rule" id="MF_03109"/>
    </source>
</evidence>
<feature type="region of interest" description="Disordered" evidence="10">
    <location>
        <begin position="534"/>
        <end position="553"/>
    </location>
</feature>
<keyword evidence="7 9" id="KW-0342">GTP-binding</keyword>
<dbReference type="PANTHER" id="PTHR45923">
    <property type="entry name" value="PROTEIN SEY1"/>
    <property type="match status" value="1"/>
</dbReference>
<evidence type="ECO:0000256" key="3">
    <source>
        <dbReference type="ARBA" id="ARBA00022741"/>
    </source>
</evidence>
<keyword evidence="2 9" id="KW-0812">Transmembrane</keyword>
<dbReference type="FunFam" id="3.40.50.300:FF:000727">
    <property type="entry name" value="Protein SEY1 homolog"/>
    <property type="match status" value="1"/>
</dbReference>
<feature type="compositionally biased region" description="Low complexity" evidence="10">
    <location>
        <begin position="534"/>
        <end position="548"/>
    </location>
</feature>
<dbReference type="GO" id="GO:0003924">
    <property type="term" value="F:GTPase activity"/>
    <property type="evidence" value="ECO:0007669"/>
    <property type="project" value="UniProtKB-UniRule"/>
</dbReference>
<comment type="function">
    <text evidence="9">Probable GTP-binding protein that may be involved in cell development.</text>
</comment>
<evidence type="ECO:0000256" key="6">
    <source>
        <dbReference type="ARBA" id="ARBA00022989"/>
    </source>
</evidence>
<evidence type="ECO:0000313" key="13">
    <source>
        <dbReference type="EMBL" id="OSX77129.1"/>
    </source>
</evidence>
<dbReference type="CDD" id="cd01851">
    <property type="entry name" value="GBP"/>
    <property type="match status" value="1"/>
</dbReference>
<dbReference type="InterPro" id="IPR046758">
    <property type="entry name" value="Sey1/RHD3-like_3HB"/>
</dbReference>
<evidence type="ECO:0000256" key="4">
    <source>
        <dbReference type="ARBA" id="ARBA00022801"/>
    </source>
</evidence>
<gene>
    <name evidence="13" type="ORF">BU14_0161s0049</name>
</gene>
<feature type="transmembrane region" description="Helical" evidence="11">
    <location>
        <begin position="757"/>
        <end position="775"/>
    </location>
</feature>
<evidence type="ECO:0000313" key="14">
    <source>
        <dbReference type="Proteomes" id="UP000218209"/>
    </source>
</evidence>
<evidence type="ECO:0000256" key="2">
    <source>
        <dbReference type="ARBA" id="ARBA00022692"/>
    </source>
</evidence>
<evidence type="ECO:0000256" key="11">
    <source>
        <dbReference type="SAM" id="Phobius"/>
    </source>
</evidence>
<dbReference type="GO" id="GO:0005789">
    <property type="term" value="C:endoplasmic reticulum membrane"/>
    <property type="evidence" value="ECO:0007669"/>
    <property type="project" value="UniProtKB-SubCell"/>
</dbReference>
<dbReference type="Pfam" id="PF20428">
    <property type="entry name" value="Sey1_3HB"/>
    <property type="match status" value="2"/>
</dbReference>
<reference evidence="13 14" key="1">
    <citation type="submission" date="2017-03" db="EMBL/GenBank/DDBJ databases">
        <title>WGS assembly of Porphyra umbilicalis.</title>
        <authorList>
            <person name="Brawley S.H."/>
            <person name="Blouin N.A."/>
            <person name="Ficko-Blean E."/>
            <person name="Wheeler G.L."/>
            <person name="Lohr M."/>
            <person name="Goodson H.V."/>
            <person name="Jenkins J.W."/>
            <person name="Blaby-Haas C.E."/>
            <person name="Helliwell K.E."/>
            <person name="Chan C."/>
            <person name="Marriage T."/>
            <person name="Bhattacharya D."/>
            <person name="Klein A.S."/>
            <person name="Badis Y."/>
            <person name="Brodie J."/>
            <person name="Cao Y."/>
            <person name="Collen J."/>
            <person name="Dittami S.M."/>
            <person name="Gachon C.M."/>
            <person name="Green B.R."/>
            <person name="Karpowicz S."/>
            <person name="Kim J.W."/>
            <person name="Kudahl U."/>
            <person name="Lin S."/>
            <person name="Michel G."/>
            <person name="Mittag M."/>
            <person name="Olson B.J."/>
            <person name="Pangilinan J."/>
            <person name="Peng Y."/>
            <person name="Qiu H."/>
            <person name="Shu S."/>
            <person name="Singer J.T."/>
            <person name="Smith A.G."/>
            <person name="Sprecher B.N."/>
            <person name="Wagner V."/>
            <person name="Wang W."/>
            <person name="Wang Z.-Y."/>
            <person name="Yan J."/>
            <person name="Yarish C."/>
            <person name="Zoeuner-Riek S."/>
            <person name="Zhuang Y."/>
            <person name="Zou Y."/>
            <person name="Lindquist E.A."/>
            <person name="Grimwood J."/>
            <person name="Barry K."/>
            <person name="Rokhsar D.S."/>
            <person name="Schmutz J."/>
            <person name="Stiller J.W."/>
            <person name="Grossman A.R."/>
            <person name="Prochnik S.E."/>
        </authorList>
    </citation>
    <scope>NUCLEOTIDE SEQUENCE [LARGE SCALE GENOMIC DNA]</scope>
    <source>
        <strain evidence="13">4086291</strain>
    </source>
</reference>
<dbReference type="PANTHER" id="PTHR45923:SF2">
    <property type="entry name" value="PROTEIN SEY1"/>
    <property type="match status" value="1"/>
</dbReference>
<evidence type="ECO:0000256" key="10">
    <source>
        <dbReference type="SAM" id="MobiDB-lite"/>
    </source>
</evidence>
<feature type="topological domain" description="Cytoplasmic" evidence="9">
    <location>
        <begin position="778"/>
        <end position="863"/>
    </location>
</feature>
<keyword evidence="4 9" id="KW-0378">Hydrolase</keyword>
<dbReference type="GO" id="GO:0005525">
    <property type="term" value="F:GTP binding"/>
    <property type="evidence" value="ECO:0007669"/>
    <property type="project" value="UniProtKB-UniRule"/>
</dbReference>
<dbReference type="GO" id="GO:0016320">
    <property type="term" value="P:endoplasmic reticulum membrane fusion"/>
    <property type="evidence" value="ECO:0007669"/>
    <property type="project" value="TreeGrafter"/>
</dbReference>
<keyword evidence="5 9" id="KW-0256">Endoplasmic reticulum</keyword>
<keyword evidence="8 9" id="KW-0472">Membrane</keyword>
<keyword evidence="3 9" id="KW-0547">Nucleotide-binding</keyword>
<evidence type="ECO:0000256" key="1">
    <source>
        <dbReference type="ARBA" id="ARBA00004477"/>
    </source>
</evidence>
<dbReference type="SUPFAM" id="SSF52540">
    <property type="entry name" value="P-loop containing nucleoside triphosphate hydrolases"/>
    <property type="match status" value="1"/>
</dbReference>
<dbReference type="EMBL" id="KV918846">
    <property type="protein sequence ID" value="OSX77129.1"/>
    <property type="molecule type" value="Genomic_DNA"/>
</dbReference>
<feature type="region of interest" description="Disordered" evidence="10">
    <location>
        <begin position="819"/>
        <end position="840"/>
    </location>
</feature>
<dbReference type="HAMAP" id="MF_03109">
    <property type="entry name" value="Sey1"/>
    <property type="match status" value="1"/>
</dbReference>
<accession>A0A1X6P8B5</accession>
<feature type="region of interest" description="Disordered" evidence="10">
    <location>
        <begin position="332"/>
        <end position="353"/>
    </location>
</feature>
<dbReference type="OrthoDB" id="1597724at2759"/>
<dbReference type="InterPro" id="IPR008803">
    <property type="entry name" value="RHD3/Sey1"/>
</dbReference>
<feature type="binding site" evidence="9">
    <location>
        <begin position="51"/>
        <end position="58"/>
    </location>
    <ligand>
        <name>GTP</name>
        <dbReference type="ChEBI" id="CHEBI:37565"/>
    </ligand>
</feature>
<dbReference type="Pfam" id="PF05879">
    <property type="entry name" value="RHD3_GTPase"/>
    <property type="match status" value="1"/>
</dbReference>
<keyword evidence="14" id="KW-1185">Reference proteome</keyword>
<protein>
    <recommendedName>
        <fullName evidence="9">Protein SEY1 homolog</fullName>
        <ecNumber evidence="9">3.6.5.-</ecNumber>
    </recommendedName>
</protein>
<evidence type="ECO:0000256" key="8">
    <source>
        <dbReference type="ARBA" id="ARBA00023136"/>
    </source>
</evidence>
<evidence type="ECO:0000256" key="7">
    <source>
        <dbReference type="ARBA" id="ARBA00023134"/>
    </source>
</evidence>
<dbReference type="Proteomes" id="UP000218209">
    <property type="component" value="Unassembled WGS sequence"/>
</dbReference>
<feature type="compositionally biased region" description="Gly residues" evidence="10">
    <location>
        <begin position="338"/>
        <end position="349"/>
    </location>
</feature>
<evidence type="ECO:0000259" key="12">
    <source>
        <dbReference type="PROSITE" id="PS51715"/>
    </source>
</evidence>
<dbReference type="AlphaFoldDB" id="A0A1X6P8B5"/>
<feature type="topological domain" description="Cytoplasmic" evidence="9">
    <location>
        <begin position="1"/>
        <end position="732"/>
    </location>
</feature>
<name>A0A1X6P8B5_PORUM</name>
<comment type="similarity">
    <text evidence="9">Belongs to the TRAFAC class dynamin-like GTPase superfamily. GB1/RHD3 GTPase family. RHD3 subfamily.</text>
</comment>
<dbReference type="InterPro" id="IPR027417">
    <property type="entry name" value="P-loop_NTPase"/>
</dbReference>
<dbReference type="PROSITE" id="PS51715">
    <property type="entry name" value="G_GB1_RHD3"/>
    <property type="match status" value="1"/>
</dbReference>
<feature type="topological domain" description="Lumenal" evidence="9">
    <location>
        <begin position="754"/>
        <end position="756"/>
    </location>
</feature>